<evidence type="ECO:0000313" key="13">
    <source>
        <dbReference type="Proteomes" id="UP001597216"/>
    </source>
</evidence>
<keyword evidence="4 10" id="KW-0732">Signal</keyword>
<proteinExistence type="inferred from homology"/>
<dbReference type="Gene3D" id="3.20.20.80">
    <property type="entry name" value="Glycosidases"/>
    <property type="match status" value="1"/>
</dbReference>
<accession>A0ABW3T728</accession>
<dbReference type="Pfam" id="PF00331">
    <property type="entry name" value="Glyco_hydro_10"/>
    <property type="match status" value="1"/>
</dbReference>
<dbReference type="PANTHER" id="PTHR31490">
    <property type="entry name" value="GLYCOSYL HYDROLASE"/>
    <property type="match status" value="1"/>
</dbReference>
<evidence type="ECO:0000256" key="3">
    <source>
        <dbReference type="ARBA" id="ARBA00022651"/>
    </source>
</evidence>
<evidence type="ECO:0000256" key="1">
    <source>
        <dbReference type="ARBA" id="ARBA00000681"/>
    </source>
</evidence>
<dbReference type="Proteomes" id="UP001597216">
    <property type="component" value="Unassembled WGS sequence"/>
</dbReference>
<gene>
    <name evidence="12" type="ORF">ACFQ27_18895</name>
</gene>
<feature type="domain" description="GH10" evidence="11">
    <location>
        <begin position="30"/>
        <end position="349"/>
    </location>
</feature>
<keyword evidence="7 9" id="KW-0326">Glycosidase</keyword>
<keyword evidence="6 9" id="KW-0119">Carbohydrate metabolism</keyword>
<dbReference type="InterPro" id="IPR044846">
    <property type="entry name" value="GH10"/>
</dbReference>
<comment type="similarity">
    <text evidence="2 9">Belongs to the glycosyl hydrolase 10 (cellulase F) family.</text>
</comment>
<keyword evidence="8 9" id="KW-0624">Polysaccharide degradation</keyword>
<keyword evidence="5 9" id="KW-0378">Hydrolase</keyword>
<dbReference type="InterPro" id="IPR006311">
    <property type="entry name" value="TAT_signal"/>
</dbReference>
<dbReference type="PROSITE" id="PS51760">
    <property type="entry name" value="GH10_2"/>
    <property type="match status" value="1"/>
</dbReference>
<dbReference type="PANTHER" id="PTHR31490:SF88">
    <property type="entry name" value="BETA-XYLANASE"/>
    <property type="match status" value="1"/>
</dbReference>
<evidence type="ECO:0000259" key="11">
    <source>
        <dbReference type="PROSITE" id="PS51760"/>
    </source>
</evidence>
<evidence type="ECO:0000256" key="9">
    <source>
        <dbReference type="RuleBase" id="RU361174"/>
    </source>
</evidence>
<dbReference type="PRINTS" id="PR00134">
    <property type="entry name" value="GLHYDRLASE10"/>
</dbReference>
<feature type="signal peptide" evidence="10">
    <location>
        <begin position="1"/>
        <end position="21"/>
    </location>
</feature>
<feature type="chain" id="PRO_5046047209" description="Beta-xylanase" evidence="10">
    <location>
        <begin position="22"/>
        <end position="351"/>
    </location>
</feature>
<name>A0ABW3T728_9CAUL</name>
<comment type="caution">
    <text evidence="12">The sequence shown here is derived from an EMBL/GenBank/DDBJ whole genome shotgun (WGS) entry which is preliminary data.</text>
</comment>
<evidence type="ECO:0000256" key="5">
    <source>
        <dbReference type="ARBA" id="ARBA00022801"/>
    </source>
</evidence>
<sequence length="351" mass="38700">MSLSRRAVLAGGLALSACDHAAHSQTLSAPARLPPLKDVAQFPVGTCVRSDQLADPAFARLVVEQFSQLTPEWEMKMEYIVQDDGAFRFEGPDRIAAFAHQNGLRLFGHTLVWYIHRPKAFEQLDEGRVRFVDAYRNYITAVVGRYRGQAVAWDVVNETIEDDGSGVRDSLWAERLGKEEHIALAYRFAHAADPGVPLFLNDYFLETLPKKRAAFLGLVERLLKAGVPVGGLGTQTHLIADQGPGLIKAAIADLASLGLPIHVSEMDVSIAGARGLLKDPRDLEQTQARLYAEASEAFSLLPARQRFAFTIWGARDSDSWRRKEAADDTPLLFDADGRPKAAAQAWEQGLR</sequence>
<dbReference type="PROSITE" id="PS51257">
    <property type="entry name" value="PROKAR_LIPOPROTEIN"/>
    <property type="match status" value="1"/>
</dbReference>
<dbReference type="SUPFAM" id="SSF51445">
    <property type="entry name" value="(Trans)glycosidases"/>
    <property type="match status" value="1"/>
</dbReference>
<evidence type="ECO:0000313" key="12">
    <source>
        <dbReference type="EMBL" id="MFD1192666.1"/>
    </source>
</evidence>
<evidence type="ECO:0000256" key="2">
    <source>
        <dbReference type="ARBA" id="ARBA00007495"/>
    </source>
</evidence>
<dbReference type="EMBL" id="JBHTLQ010000070">
    <property type="protein sequence ID" value="MFD1192666.1"/>
    <property type="molecule type" value="Genomic_DNA"/>
</dbReference>
<evidence type="ECO:0000256" key="4">
    <source>
        <dbReference type="ARBA" id="ARBA00022729"/>
    </source>
</evidence>
<dbReference type="InterPro" id="IPR001000">
    <property type="entry name" value="GH10_dom"/>
</dbReference>
<organism evidence="12 13">
    <name type="scientific">Phenylobacterium conjunctum</name>
    <dbReference type="NCBI Taxonomy" id="1298959"/>
    <lineage>
        <taxon>Bacteria</taxon>
        <taxon>Pseudomonadati</taxon>
        <taxon>Pseudomonadota</taxon>
        <taxon>Alphaproteobacteria</taxon>
        <taxon>Caulobacterales</taxon>
        <taxon>Caulobacteraceae</taxon>
        <taxon>Phenylobacterium</taxon>
    </lineage>
</organism>
<keyword evidence="3" id="KW-0858">Xylan degradation</keyword>
<dbReference type="RefSeq" id="WP_377354675.1">
    <property type="nucleotide sequence ID" value="NZ_JBHTLQ010000070.1"/>
</dbReference>
<dbReference type="EC" id="3.2.1.8" evidence="9"/>
<evidence type="ECO:0000256" key="8">
    <source>
        <dbReference type="ARBA" id="ARBA00023326"/>
    </source>
</evidence>
<protein>
    <recommendedName>
        <fullName evidence="9">Beta-xylanase</fullName>
        <ecNumber evidence="9">3.2.1.8</ecNumber>
    </recommendedName>
</protein>
<evidence type="ECO:0000256" key="7">
    <source>
        <dbReference type="ARBA" id="ARBA00023295"/>
    </source>
</evidence>
<keyword evidence="13" id="KW-1185">Reference proteome</keyword>
<dbReference type="PROSITE" id="PS51318">
    <property type="entry name" value="TAT"/>
    <property type="match status" value="1"/>
</dbReference>
<evidence type="ECO:0000256" key="6">
    <source>
        <dbReference type="ARBA" id="ARBA00023277"/>
    </source>
</evidence>
<comment type="catalytic activity">
    <reaction evidence="1 9">
        <text>Endohydrolysis of (1-&gt;4)-beta-D-xylosidic linkages in xylans.</text>
        <dbReference type="EC" id="3.2.1.8"/>
    </reaction>
</comment>
<evidence type="ECO:0000256" key="10">
    <source>
        <dbReference type="SAM" id="SignalP"/>
    </source>
</evidence>
<dbReference type="InterPro" id="IPR017853">
    <property type="entry name" value="GH"/>
</dbReference>
<dbReference type="SMART" id="SM00633">
    <property type="entry name" value="Glyco_10"/>
    <property type="match status" value="1"/>
</dbReference>
<reference evidence="13" key="1">
    <citation type="journal article" date="2019" name="Int. J. Syst. Evol. Microbiol.">
        <title>The Global Catalogue of Microorganisms (GCM) 10K type strain sequencing project: providing services to taxonomists for standard genome sequencing and annotation.</title>
        <authorList>
            <consortium name="The Broad Institute Genomics Platform"/>
            <consortium name="The Broad Institute Genome Sequencing Center for Infectious Disease"/>
            <person name="Wu L."/>
            <person name="Ma J."/>
        </authorList>
    </citation>
    <scope>NUCLEOTIDE SEQUENCE [LARGE SCALE GENOMIC DNA]</scope>
    <source>
        <strain evidence="13">CCUG 55074</strain>
    </source>
</reference>